<protein>
    <submittedName>
        <fullName evidence="2">Uncharacterized protein</fullName>
    </submittedName>
</protein>
<accession>A0A392PIA5</accession>
<reference evidence="2 3" key="1">
    <citation type="journal article" date="2018" name="Front. Plant Sci.">
        <title>Red Clover (Trifolium pratense) and Zigzag Clover (T. medium) - A Picture of Genomic Similarities and Differences.</title>
        <authorList>
            <person name="Dluhosova J."/>
            <person name="Istvanek J."/>
            <person name="Nedelnik J."/>
            <person name="Repkova J."/>
        </authorList>
    </citation>
    <scope>NUCLEOTIDE SEQUENCE [LARGE SCALE GENOMIC DNA]</scope>
    <source>
        <strain evidence="3">cv. 10/8</strain>
        <tissue evidence="2">Leaf</tissue>
    </source>
</reference>
<dbReference type="AlphaFoldDB" id="A0A392PIA5"/>
<comment type="caution">
    <text evidence="2">The sequence shown here is derived from an EMBL/GenBank/DDBJ whole genome shotgun (WGS) entry which is preliminary data.</text>
</comment>
<keyword evidence="3" id="KW-1185">Reference proteome</keyword>
<feature type="region of interest" description="Disordered" evidence="1">
    <location>
        <begin position="1"/>
        <end position="21"/>
    </location>
</feature>
<evidence type="ECO:0000313" key="2">
    <source>
        <dbReference type="EMBL" id="MCI11534.1"/>
    </source>
</evidence>
<feature type="compositionally biased region" description="Gly residues" evidence="1">
    <location>
        <begin position="9"/>
        <end position="20"/>
    </location>
</feature>
<organism evidence="2 3">
    <name type="scientific">Trifolium medium</name>
    <dbReference type="NCBI Taxonomy" id="97028"/>
    <lineage>
        <taxon>Eukaryota</taxon>
        <taxon>Viridiplantae</taxon>
        <taxon>Streptophyta</taxon>
        <taxon>Embryophyta</taxon>
        <taxon>Tracheophyta</taxon>
        <taxon>Spermatophyta</taxon>
        <taxon>Magnoliopsida</taxon>
        <taxon>eudicotyledons</taxon>
        <taxon>Gunneridae</taxon>
        <taxon>Pentapetalae</taxon>
        <taxon>rosids</taxon>
        <taxon>fabids</taxon>
        <taxon>Fabales</taxon>
        <taxon>Fabaceae</taxon>
        <taxon>Papilionoideae</taxon>
        <taxon>50 kb inversion clade</taxon>
        <taxon>NPAAA clade</taxon>
        <taxon>Hologalegina</taxon>
        <taxon>IRL clade</taxon>
        <taxon>Trifolieae</taxon>
        <taxon>Trifolium</taxon>
    </lineage>
</organism>
<name>A0A392PIA5_9FABA</name>
<feature type="non-terminal residue" evidence="2">
    <location>
        <position position="54"/>
    </location>
</feature>
<evidence type="ECO:0000313" key="3">
    <source>
        <dbReference type="Proteomes" id="UP000265520"/>
    </source>
</evidence>
<evidence type="ECO:0000256" key="1">
    <source>
        <dbReference type="SAM" id="MobiDB-lite"/>
    </source>
</evidence>
<dbReference type="Proteomes" id="UP000265520">
    <property type="component" value="Unassembled WGS sequence"/>
</dbReference>
<dbReference type="EMBL" id="LXQA010080551">
    <property type="protein sequence ID" value="MCI11534.1"/>
    <property type="molecule type" value="Genomic_DNA"/>
</dbReference>
<proteinExistence type="predicted"/>
<sequence length="54" mass="5510">MIDGRYSFSGGGGGGGGGGKRSAVAVQWFEEEKRMVEFGSYGLSSSVAEQCGSV</sequence>